<feature type="transmembrane region" description="Helical" evidence="1">
    <location>
        <begin position="70"/>
        <end position="95"/>
    </location>
</feature>
<dbReference type="EMBL" id="CAESAJ010000047">
    <property type="protein sequence ID" value="CAB4336157.1"/>
    <property type="molecule type" value="Genomic_DNA"/>
</dbReference>
<proteinExistence type="predicted"/>
<feature type="transmembrane region" description="Helical" evidence="1">
    <location>
        <begin position="333"/>
        <end position="356"/>
    </location>
</feature>
<feature type="transmembrane region" description="Helical" evidence="1">
    <location>
        <begin position="22"/>
        <end position="49"/>
    </location>
</feature>
<keyword evidence="1" id="KW-0472">Membrane</keyword>
<feature type="transmembrane region" description="Helical" evidence="1">
    <location>
        <begin position="188"/>
        <end position="211"/>
    </location>
</feature>
<sequence length="370" mass="39219">MVWLLAAHGDESTLEVVRASAVAWLATHLVPVVIGGNPLGLLPWAFALVPIQGLRKAMFWAIKSSRPRALYEYWLLAGFVTLGYSTVALLLSMFAGTPDLFTKDIDALTHTLMFATLVTGSCIWQDSQAHVLVVQRTPKVLRDGIRPGLVAAMILLFCGALVCTASLIMQFQQVRAVTGLIAPNSVDALFLTALGIGYIPTVVVWTTAYLIGPGIYIGSDSAISLATAYQGRLPAFPLLAVLPTQPPRYGAYVILIPILAGIAMFFATVRERWVAPSPSFLVSALSSVRVSELVTMATSVLTLGGVIFIASSASAGPLGLTLLDYVGPHAGQVARSAMAVAAISALTMLIVPRVLLSALRSFSGRNATEQ</sequence>
<feature type="transmembrane region" description="Helical" evidence="1">
    <location>
        <begin position="145"/>
        <end position="168"/>
    </location>
</feature>
<dbReference type="Pfam" id="PF19877">
    <property type="entry name" value="DUF6350"/>
    <property type="match status" value="1"/>
</dbReference>
<evidence type="ECO:0000313" key="2">
    <source>
        <dbReference type="EMBL" id="CAB4336157.1"/>
    </source>
</evidence>
<dbReference type="InterPro" id="IPR045931">
    <property type="entry name" value="DUF6350"/>
</dbReference>
<dbReference type="AlphaFoldDB" id="A0A6J5Z4L2"/>
<keyword evidence="1" id="KW-0812">Transmembrane</keyword>
<gene>
    <name evidence="2" type="ORF">UFOPK3770_00581</name>
</gene>
<reference evidence="2" key="1">
    <citation type="submission" date="2020-05" db="EMBL/GenBank/DDBJ databases">
        <authorList>
            <person name="Chiriac C."/>
            <person name="Salcher M."/>
            <person name="Ghai R."/>
            <person name="Kavagutti S V."/>
        </authorList>
    </citation>
    <scope>NUCLEOTIDE SEQUENCE</scope>
</reference>
<accession>A0A6J5Z4L2</accession>
<name>A0A6J5Z4L2_9ZZZZ</name>
<feature type="transmembrane region" description="Helical" evidence="1">
    <location>
        <begin position="249"/>
        <end position="269"/>
    </location>
</feature>
<evidence type="ECO:0000256" key="1">
    <source>
        <dbReference type="SAM" id="Phobius"/>
    </source>
</evidence>
<keyword evidence="1" id="KW-1133">Transmembrane helix</keyword>
<organism evidence="2">
    <name type="scientific">freshwater metagenome</name>
    <dbReference type="NCBI Taxonomy" id="449393"/>
    <lineage>
        <taxon>unclassified sequences</taxon>
        <taxon>metagenomes</taxon>
        <taxon>ecological metagenomes</taxon>
    </lineage>
</organism>
<feature type="transmembrane region" description="Helical" evidence="1">
    <location>
        <begin position="290"/>
        <end position="313"/>
    </location>
</feature>
<protein>
    <submittedName>
        <fullName evidence="2">Unannotated protein</fullName>
    </submittedName>
</protein>